<evidence type="ECO:0000256" key="1">
    <source>
        <dbReference type="SAM" id="MobiDB-lite"/>
    </source>
</evidence>
<dbReference type="EnsemblPlants" id="ORGLA01G0358600.1">
    <property type="protein sequence ID" value="ORGLA01G0358600.1"/>
    <property type="gene ID" value="ORGLA01G0358600"/>
</dbReference>
<evidence type="ECO:0000313" key="3">
    <source>
        <dbReference type="Proteomes" id="UP000007306"/>
    </source>
</evidence>
<organism evidence="2 3">
    <name type="scientific">Oryza glaberrima</name>
    <name type="common">African rice</name>
    <dbReference type="NCBI Taxonomy" id="4538"/>
    <lineage>
        <taxon>Eukaryota</taxon>
        <taxon>Viridiplantae</taxon>
        <taxon>Streptophyta</taxon>
        <taxon>Embryophyta</taxon>
        <taxon>Tracheophyta</taxon>
        <taxon>Spermatophyta</taxon>
        <taxon>Magnoliopsida</taxon>
        <taxon>Liliopsida</taxon>
        <taxon>Poales</taxon>
        <taxon>Poaceae</taxon>
        <taxon>BOP clade</taxon>
        <taxon>Oryzoideae</taxon>
        <taxon>Oryzeae</taxon>
        <taxon>Oryzinae</taxon>
        <taxon>Oryza</taxon>
    </lineage>
</organism>
<feature type="region of interest" description="Disordered" evidence="1">
    <location>
        <begin position="66"/>
        <end position="108"/>
    </location>
</feature>
<accession>I1NUP6</accession>
<reference evidence="2" key="1">
    <citation type="submission" date="2015-06" db="UniProtKB">
        <authorList>
            <consortium name="EnsemblPlants"/>
        </authorList>
    </citation>
    <scope>IDENTIFICATION</scope>
</reference>
<feature type="region of interest" description="Disordered" evidence="1">
    <location>
        <begin position="1"/>
        <end position="41"/>
    </location>
</feature>
<dbReference type="AlphaFoldDB" id="I1NUP6"/>
<keyword evidence="3" id="KW-1185">Reference proteome</keyword>
<evidence type="ECO:0000313" key="2">
    <source>
        <dbReference type="EnsemblPlants" id="ORGLA01G0358600.1"/>
    </source>
</evidence>
<dbReference type="HOGENOM" id="CLU_2201097_0_0_1"/>
<dbReference type="Proteomes" id="UP000007306">
    <property type="component" value="Chromosome 1"/>
</dbReference>
<proteinExistence type="predicted"/>
<name>I1NUP6_ORYGL</name>
<feature type="compositionally biased region" description="Basic residues" evidence="1">
    <location>
        <begin position="97"/>
        <end position="108"/>
    </location>
</feature>
<protein>
    <submittedName>
        <fullName evidence="2">Uncharacterized protein</fullName>
    </submittedName>
</protein>
<reference evidence="2 3" key="2">
    <citation type="submission" date="2018-04" db="EMBL/GenBank/DDBJ databases">
        <title>OglaRS2 (Oryza glaberrima Reference Sequence Version 2).</title>
        <authorList>
            <person name="Zhang J."/>
            <person name="Kudrna D."/>
            <person name="Lee S."/>
            <person name="Talag J."/>
            <person name="Rajasekar S."/>
            <person name="Wing R.A."/>
        </authorList>
    </citation>
    <scope>NUCLEOTIDE SEQUENCE [LARGE SCALE GENOMIC DNA]</scope>
    <source>
        <strain evidence="2 3">cv. IRGC 96717</strain>
    </source>
</reference>
<dbReference type="Gramene" id="ORGLA01G0358600.1">
    <property type="protein sequence ID" value="ORGLA01G0358600.1"/>
    <property type="gene ID" value="ORGLA01G0358600"/>
</dbReference>
<feature type="compositionally biased region" description="Polar residues" evidence="1">
    <location>
        <begin position="72"/>
        <end position="90"/>
    </location>
</feature>
<sequence length="108" mass="12132">MDRCKEQEIGAIRTETGRQQRRERRGRRNWEMETGEEGVGSGQFAVSFTALSRDNQGEIQQLTRAAHEFRGGSNTKTESQSPGTQRTNVHGTERTVSKAKQKHAASRS</sequence>